<organism evidence="2 3">
    <name type="scientific">Dactylosporangium fulvum</name>
    <dbReference type="NCBI Taxonomy" id="53359"/>
    <lineage>
        <taxon>Bacteria</taxon>
        <taxon>Bacillati</taxon>
        <taxon>Actinomycetota</taxon>
        <taxon>Actinomycetes</taxon>
        <taxon>Micromonosporales</taxon>
        <taxon>Micromonosporaceae</taxon>
        <taxon>Dactylosporangium</taxon>
    </lineage>
</organism>
<sequence length="272" mass="28083">MDSWRIGDHLSATYAADDDCRDLMVGFVRRGVAAGHRVVVLLDTYSFELARALTAAVPDAAIGQFTALRFGAGFGGPGADGTPFGVADLVAGLTALYEQALAAGYDALCVAGEMVWAQRAGFTAADLLAYEAQVNRSVGVGRAAALCAYDRRRFGADLLTRIGVLHPGPLLRFTLGGWGAHLRLSGELDASNAGALPAILSLVAGADSVVLLDASDLAFVDAAGAATIVRFAASRPARPTVVRCAGSVRQVLRLVGADSVPSLVLRDQNSGV</sequence>
<proteinExistence type="predicted"/>
<dbReference type="EMBL" id="CP073720">
    <property type="protein sequence ID" value="UWP86149.1"/>
    <property type="molecule type" value="Genomic_DNA"/>
</dbReference>
<accession>A0ABY5WAA4</accession>
<keyword evidence="3" id="KW-1185">Reference proteome</keyword>
<dbReference type="Pfam" id="PF14417">
    <property type="entry name" value="MEDS"/>
    <property type="match status" value="1"/>
</dbReference>
<dbReference type="SUPFAM" id="SSF52091">
    <property type="entry name" value="SpoIIaa-like"/>
    <property type="match status" value="1"/>
</dbReference>
<reference evidence="2" key="1">
    <citation type="submission" date="2021-04" db="EMBL/GenBank/DDBJ databases">
        <authorList>
            <person name="Hartkoorn R.C."/>
            <person name="Beaudoing E."/>
            <person name="Hot D."/>
        </authorList>
    </citation>
    <scope>NUCLEOTIDE SEQUENCE</scope>
    <source>
        <strain evidence="2">NRRL B-16292</strain>
    </source>
</reference>
<dbReference type="InterPro" id="IPR002645">
    <property type="entry name" value="STAS_dom"/>
</dbReference>
<gene>
    <name evidence="2" type="ORF">Dfulv_18650</name>
</gene>
<dbReference type="RefSeq" id="WP_259865227.1">
    <property type="nucleotide sequence ID" value="NZ_BAAAST010000037.1"/>
</dbReference>
<reference evidence="2" key="2">
    <citation type="submission" date="2022-09" db="EMBL/GenBank/DDBJ databases">
        <title>Biosynthetic gene clusters of Dactylosporangioum fulvum.</title>
        <authorList>
            <person name="Caradec T."/>
        </authorList>
    </citation>
    <scope>NUCLEOTIDE SEQUENCE</scope>
    <source>
        <strain evidence="2">NRRL B-16292</strain>
    </source>
</reference>
<name>A0ABY5WAA4_9ACTN</name>
<dbReference type="PROSITE" id="PS50801">
    <property type="entry name" value="STAS"/>
    <property type="match status" value="1"/>
</dbReference>
<protein>
    <submittedName>
        <fullName evidence="2">MEDS domain-containing protein</fullName>
    </submittedName>
</protein>
<dbReference type="InterPro" id="IPR036513">
    <property type="entry name" value="STAS_dom_sf"/>
</dbReference>
<evidence type="ECO:0000313" key="2">
    <source>
        <dbReference type="EMBL" id="UWP86149.1"/>
    </source>
</evidence>
<evidence type="ECO:0000313" key="3">
    <source>
        <dbReference type="Proteomes" id="UP001059617"/>
    </source>
</evidence>
<dbReference type="Pfam" id="PF13466">
    <property type="entry name" value="STAS_2"/>
    <property type="match status" value="1"/>
</dbReference>
<dbReference type="Proteomes" id="UP001059617">
    <property type="component" value="Chromosome"/>
</dbReference>
<dbReference type="Gene3D" id="3.30.750.24">
    <property type="entry name" value="STAS domain"/>
    <property type="match status" value="1"/>
</dbReference>
<dbReference type="CDD" id="cd07043">
    <property type="entry name" value="STAS_anti-anti-sigma_factors"/>
    <property type="match status" value="1"/>
</dbReference>
<feature type="domain" description="STAS" evidence="1">
    <location>
        <begin position="182"/>
        <end position="272"/>
    </location>
</feature>
<dbReference type="InterPro" id="IPR058548">
    <property type="entry name" value="MlaB-like_STAS"/>
</dbReference>
<evidence type="ECO:0000259" key="1">
    <source>
        <dbReference type="PROSITE" id="PS50801"/>
    </source>
</evidence>
<dbReference type="InterPro" id="IPR025847">
    <property type="entry name" value="MEDS_domain"/>
</dbReference>